<evidence type="ECO:0000313" key="2">
    <source>
        <dbReference type="Proteomes" id="UP000076798"/>
    </source>
</evidence>
<dbReference type="EMBL" id="KV428321">
    <property type="protein sequence ID" value="KZT32538.1"/>
    <property type="molecule type" value="Genomic_DNA"/>
</dbReference>
<organism evidence="1 2">
    <name type="scientific">Sistotremastrum suecicum HHB10207 ss-3</name>
    <dbReference type="NCBI Taxonomy" id="1314776"/>
    <lineage>
        <taxon>Eukaryota</taxon>
        <taxon>Fungi</taxon>
        <taxon>Dikarya</taxon>
        <taxon>Basidiomycota</taxon>
        <taxon>Agaricomycotina</taxon>
        <taxon>Agaricomycetes</taxon>
        <taxon>Sistotremastrales</taxon>
        <taxon>Sistotremastraceae</taxon>
        <taxon>Sistotremastrum</taxon>
    </lineage>
</organism>
<sequence>MSNVKRLVHDEFARARQQWDRPAVETTAVQDWYTSHRNEIGTAIYHQAEQDSNQRTQSPSIELWMDVSSRDYTQEFQFCMGFAARAASMIEPLATNAVQGVLRLFVNPLKDVVTRKLNQDLRQWLSNVDLSTEELRVASQEQSKLLALIRKHTPSP</sequence>
<dbReference type="AlphaFoldDB" id="A0A165XTR4"/>
<keyword evidence="2" id="KW-1185">Reference proteome</keyword>
<proteinExistence type="predicted"/>
<name>A0A165XTR4_9AGAM</name>
<evidence type="ECO:0000313" key="1">
    <source>
        <dbReference type="EMBL" id="KZT32538.1"/>
    </source>
</evidence>
<accession>A0A165XTR4</accession>
<gene>
    <name evidence="1" type="ORF">SISSUDRAFT_1055399</name>
</gene>
<protein>
    <submittedName>
        <fullName evidence="1">Uncharacterized protein</fullName>
    </submittedName>
</protein>
<reference evidence="1 2" key="1">
    <citation type="journal article" date="2016" name="Mol. Biol. Evol.">
        <title>Comparative Genomics of Early-Diverging Mushroom-Forming Fungi Provides Insights into the Origins of Lignocellulose Decay Capabilities.</title>
        <authorList>
            <person name="Nagy L.G."/>
            <person name="Riley R."/>
            <person name="Tritt A."/>
            <person name="Adam C."/>
            <person name="Daum C."/>
            <person name="Floudas D."/>
            <person name="Sun H."/>
            <person name="Yadav J.S."/>
            <person name="Pangilinan J."/>
            <person name="Larsson K.H."/>
            <person name="Matsuura K."/>
            <person name="Barry K."/>
            <person name="Labutti K."/>
            <person name="Kuo R."/>
            <person name="Ohm R.A."/>
            <person name="Bhattacharya S.S."/>
            <person name="Shirouzu T."/>
            <person name="Yoshinaga Y."/>
            <person name="Martin F.M."/>
            <person name="Grigoriev I.V."/>
            <person name="Hibbett D.S."/>
        </authorList>
    </citation>
    <scope>NUCLEOTIDE SEQUENCE [LARGE SCALE GENOMIC DNA]</scope>
    <source>
        <strain evidence="1 2">HHB10207 ss-3</strain>
    </source>
</reference>
<dbReference type="Proteomes" id="UP000076798">
    <property type="component" value="Unassembled WGS sequence"/>
</dbReference>